<organism evidence="2 3">
    <name type="scientific">Haematococcus lacustris</name>
    <name type="common">Green alga</name>
    <name type="synonym">Haematococcus pluvialis</name>
    <dbReference type="NCBI Taxonomy" id="44745"/>
    <lineage>
        <taxon>Eukaryota</taxon>
        <taxon>Viridiplantae</taxon>
        <taxon>Chlorophyta</taxon>
        <taxon>core chlorophytes</taxon>
        <taxon>Chlorophyceae</taxon>
        <taxon>CS clade</taxon>
        <taxon>Chlamydomonadales</taxon>
        <taxon>Haematococcaceae</taxon>
        <taxon>Haematococcus</taxon>
    </lineage>
</organism>
<dbReference type="EMBL" id="BLLF01002709">
    <property type="protein sequence ID" value="GFH25074.1"/>
    <property type="molecule type" value="Genomic_DNA"/>
</dbReference>
<evidence type="ECO:0000256" key="1">
    <source>
        <dbReference type="SAM" id="MobiDB-lite"/>
    </source>
</evidence>
<gene>
    <name evidence="2" type="ORF">HaLaN_22977</name>
</gene>
<accession>A0A6A0A0Z3</accession>
<protein>
    <submittedName>
        <fullName evidence="2">Uncharacterized protein</fullName>
    </submittedName>
</protein>
<comment type="caution">
    <text evidence="2">The sequence shown here is derived from an EMBL/GenBank/DDBJ whole genome shotgun (WGS) entry which is preliminary data.</text>
</comment>
<dbReference type="AlphaFoldDB" id="A0A6A0A0Z3"/>
<feature type="region of interest" description="Disordered" evidence="1">
    <location>
        <begin position="35"/>
        <end position="63"/>
    </location>
</feature>
<evidence type="ECO:0000313" key="3">
    <source>
        <dbReference type="Proteomes" id="UP000485058"/>
    </source>
</evidence>
<name>A0A6A0A0Z3_HAELA</name>
<evidence type="ECO:0000313" key="2">
    <source>
        <dbReference type="EMBL" id="GFH25074.1"/>
    </source>
</evidence>
<proteinExistence type="predicted"/>
<sequence>AAAPAYSHQELLAVEAARQQQQAQDLTRVEVTVRLPPRLPTRKEVGSRGNVTQGGGHQGPRSLRVGTAADTYWCCLFRDDPAQLPPNPPTAYYLLPLDSDDV</sequence>
<feature type="non-terminal residue" evidence="2">
    <location>
        <position position="1"/>
    </location>
</feature>
<keyword evidence="3" id="KW-1185">Reference proteome</keyword>
<dbReference type="Proteomes" id="UP000485058">
    <property type="component" value="Unassembled WGS sequence"/>
</dbReference>
<reference evidence="2 3" key="1">
    <citation type="submission" date="2020-02" db="EMBL/GenBank/DDBJ databases">
        <title>Draft genome sequence of Haematococcus lacustris strain NIES-144.</title>
        <authorList>
            <person name="Morimoto D."/>
            <person name="Nakagawa S."/>
            <person name="Yoshida T."/>
            <person name="Sawayama S."/>
        </authorList>
    </citation>
    <scope>NUCLEOTIDE SEQUENCE [LARGE SCALE GENOMIC DNA]</scope>
    <source>
        <strain evidence="2 3">NIES-144</strain>
    </source>
</reference>